<sequence>MTDQQPVNRAHDGTGRTTVDEAGHLLGVGGA</sequence>
<dbReference type="AlphaFoldDB" id="A0A7Z0BFX1"/>
<organism evidence="2 3">
    <name type="scientific">Micromonospora jinlongensis</name>
    <dbReference type="NCBI Taxonomy" id="1287877"/>
    <lineage>
        <taxon>Bacteria</taxon>
        <taxon>Bacillati</taxon>
        <taxon>Actinomycetota</taxon>
        <taxon>Actinomycetes</taxon>
        <taxon>Micromonosporales</taxon>
        <taxon>Micromonosporaceae</taxon>
        <taxon>Micromonospora</taxon>
    </lineage>
</organism>
<reference evidence="2 3" key="1">
    <citation type="submission" date="2020-07" db="EMBL/GenBank/DDBJ databases">
        <title>Sequencing the genomes of 1000 actinobacteria strains.</title>
        <authorList>
            <person name="Klenk H.-P."/>
        </authorList>
    </citation>
    <scope>NUCLEOTIDE SEQUENCE [LARGE SCALE GENOMIC DNA]</scope>
    <source>
        <strain evidence="2 3">DSM 45876</strain>
    </source>
</reference>
<proteinExistence type="predicted"/>
<gene>
    <name evidence="2" type="ORF">HNR22_003271</name>
</gene>
<keyword evidence="3" id="KW-1185">Reference proteome</keyword>
<name>A0A7Z0BFX1_9ACTN</name>
<dbReference type="EMBL" id="JACCHK010000001">
    <property type="protein sequence ID" value="NYH43544.1"/>
    <property type="molecule type" value="Genomic_DNA"/>
</dbReference>
<protein>
    <submittedName>
        <fullName evidence="2">Uncharacterized protein</fullName>
    </submittedName>
</protein>
<dbReference type="Proteomes" id="UP000523545">
    <property type="component" value="Unassembled WGS sequence"/>
</dbReference>
<feature type="compositionally biased region" description="Basic and acidic residues" evidence="1">
    <location>
        <begin position="9"/>
        <end position="23"/>
    </location>
</feature>
<accession>A0A7Z0BFX1</accession>
<evidence type="ECO:0000313" key="2">
    <source>
        <dbReference type="EMBL" id="NYH43544.1"/>
    </source>
</evidence>
<comment type="caution">
    <text evidence="2">The sequence shown here is derived from an EMBL/GenBank/DDBJ whole genome shotgun (WGS) entry which is preliminary data.</text>
</comment>
<evidence type="ECO:0000313" key="3">
    <source>
        <dbReference type="Proteomes" id="UP000523545"/>
    </source>
</evidence>
<evidence type="ECO:0000256" key="1">
    <source>
        <dbReference type="SAM" id="MobiDB-lite"/>
    </source>
</evidence>
<feature type="region of interest" description="Disordered" evidence="1">
    <location>
        <begin position="1"/>
        <end position="31"/>
    </location>
</feature>